<feature type="transmembrane region" description="Helical" evidence="6">
    <location>
        <begin position="53"/>
        <end position="70"/>
    </location>
</feature>
<dbReference type="SUPFAM" id="SSF82861">
    <property type="entry name" value="Mechanosensitive channel protein MscS (YggB), transmembrane region"/>
    <property type="match status" value="1"/>
</dbReference>
<evidence type="ECO:0000256" key="5">
    <source>
        <dbReference type="ARBA" id="ARBA00023136"/>
    </source>
</evidence>
<feature type="domain" description="Mechanosensitive ion channel MscS" evidence="7">
    <location>
        <begin position="99"/>
        <end position="169"/>
    </location>
</feature>
<evidence type="ECO:0000259" key="7">
    <source>
        <dbReference type="Pfam" id="PF00924"/>
    </source>
</evidence>
<evidence type="ECO:0000313" key="9">
    <source>
        <dbReference type="Proteomes" id="UP000601108"/>
    </source>
</evidence>
<keyword evidence="3 6" id="KW-0812">Transmembrane</keyword>
<name>A0A918JVL0_9FLAO</name>
<feature type="transmembrane region" description="Helical" evidence="6">
    <location>
        <begin position="12"/>
        <end position="33"/>
    </location>
</feature>
<evidence type="ECO:0000256" key="1">
    <source>
        <dbReference type="ARBA" id="ARBA00004141"/>
    </source>
</evidence>
<dbReference type="Pfam" id="PF00924">
    <property type="entry name" value="MS_channel_2nd"/>
    <property type="match status" value="1"/>
</dbReference>
<comment type="caution">
    <text evidence="8">The sequence shown here is derived from an EMBL/GenBank/DDBJ whole genome shotgun (WGS) entry which is preliminary data.</text>
</comment>
<keyword evidence="5 6" id="KW-0472">Membrane</keyword>
<dbReference type="AlphaFoldDB" id="A0A918JVL0"/>
<dbReference type="SUPFAM" id="SSF50182">
    <property type="entry name" value="Sm-like ribonucleoproteins"/>
    <property type="match status" value="1"/>
</dbReference>
<dbReference type="RefSeq" id="WP_027411684.1">
    <property type="nucleotide sequence ID" value="NZ_BMWS01000008.1"/>
</dbReference>
<comment type="similarity">
    <text evidence="2">Belongs to the MscS (TC 1.A.23) family.</text>
</comment>
<evidence type="ECO:0000256" key="6">
    <source>
        <dbReference type="SAM" id="Phobius"/>
    </source>
</evidence>
<dbReference type="Gene3D" id="2.30.30.60">
    <property type="match status" value="1"/>
</dbReference>
<sequence>MDKITAVFDSPIFINIVSVLLLFTVIYISIKMLHKGAFKLVNDNASKYKLKKFITFFGYLIFVFGVLLIFNTKLSGIGTALGVAGAGIAFALQEVIVSVAGYVTVFSSNFYRVGDRVKLGGIKGDVIDIGILRTTLMEIGDWVNGDLYNGKMVRVANSFVFKEPVYNYSGDFPFLWDEIYIPIKTNGDYAYAKRVFTKILNDEVGDFANSSQISWDKMIGKYNIENARVQPMITMSFDQNWITFTLRYVVDFKSRRGTKSVLFDKILTTIQNSNGKIEVASSSFEVTAFPK</sequence>
<dbReference type="PANTHER" id="PTHR30566">
    <property type="entry name" value="YNAI-RELATED MECHANOSENSITIVE ION CHANNEL"/>
    <property type="match status" value="1"/>
</dbReference>
<dbReference type="EMBL" id="BMWS01000008">
    <property type="protein sequence ID" value="GGX15370.1"/>
    <property type="molecule type" value="Genomic_DNA"/>
</dbReference>
<keyword evidence="4 6" id="KW-1133">Transmembrane helix</keyword>
<gene>
    <name evidence="8" type="ORF">GCM10007384_16310</name>
</gene>
<organism evidence="8 9">
    <name type="scientific">Aquimarina muelleri</name>
    <dbReference type="NCBI Taxonomy" id="279356"/>
    <lineage>
        <taxon>Bacteria</taxon>
        <taxon>Pseudomonadati</taxon>
        <taxon>Bacteroidota</taxon>
        <taxon>Flavobacteriia</taxon>
        <taxon>Flavobacteriales</taxon>
        <taxon>Flavobacteriaceae</taxon>
        <taxon>Aquimarina</taxon>
    </lineage>
</organism>
<evidence type="ECO:0000256" key="3">
    <source>
        <dbReference type="ARBA" id="ARBA00022692"/>
    </source>
</evidence>
<keyword evidence="9" id="KW-1185">Reference proteome</keyword>
<dbReference type="InterPro" id="IPR010920">
    <property type="entry name" value="LSM_dom_sf"/>
</dbReference>
<proteinExistence type="inferred from homology"/>
<reference evidence="8 9" key="1">
    <citation type="journal article" date="2014" name="Int. J. Syst. Evol. Microbiol.">
        <title>Complete genome sequence of Corynebacterium casei LMG S-19264T (=DSM 44701T), isolated from a smear-ripened cheese.</title>
        <authorList>
            <consortium name="US DOE Joint Genome Institute (JGI-PGF)"/>
            <person name="Walter F."/>
            <person name="Albersmeier A."/>
            <person name="Kalinowski J."/>
            <person name="Ruckert C."/>
        </authorList>
    </citation>
    <scope>NUCLEOTIDE SEQUENCE [LARGE SCALE GENOMIC DNA]</scope>
    <source>
        <strain evidence="8 9">KCTC 12285</strain>
    </source>
</reference>
<protein>
    <submittedName>
        <fullName evidence="8">Mechanosensitive ion channel protein MscS</fullName>
    </submittedName>
</protein>
<dbReference type="InterPro" id="IPR011014">
    <property type="entry name" value="MscS_channel_TM-2"/>
</dbReference>
<evidence type="ECO:0000256" key="2">
    <source>
        <dbReference type="ARBA" id="ARBA00008017"/>
    </source>
</evidence>
<comment type="subcellular location">
    <subcellularLocation>
        <location evidence="1">Membrane</location>
        <topology evidence="1">Multi-pass membrane protein</topology>
    </subcellularLocation>
</comment>
<evidence type="ECO:0000313" key="8">
    <source>
        <dbReference type="EMBL" id="GGX15370.1"/>
    </source>
</evidence>
<evidence type="ECO:0000256" key="4">
    <source>
        <dbReference type="ARBA" id="ARBA00022989"/>
    </source>
</evidence>
<dbReference type="InterPro" id="IPR023408">
    <property type="entry name" value="MscS_beta-dom_sf"/>
</dbReference>
<dbReference type="Proteomes" id="UP000601108">
    <property type="component" value="Unassembled WGS sequence"/>
</dbReference>
<dbReference type="PANTHER" id="PTHR30566:SF5">
    <property type="entry name" value="MECHANOSENSITIVE ION CHANNEL PROTEIN 1, MITOCHONDRIAL-RELATED"/>
    <property type="match status" value="1"/>
</dbReference>
<dbReference type="GO" id="GO:0008381">
    <property type="term" value="F:mechanosensitive monoatomic ion channel activity"/>
    <property type="evidence" value="ECO:0007669"/>
    <property type="project" value="UniProtKB-ARBA"/>
</dbReference>
<accession>A0A918JVL0</accession>
<dbReference type="GO" id="GO:0016020">
    <property type="term" value="C:membrane"/>
    <property type="evidence" value="ECO:0007669"/>
    <property type="project" value="UniProtKB-SubCell"/>
</dbReference>
<dbReference type="InterPro" id="IPR006685">
    <property type="entry name" value="MscS_channel_2nd"/>
</dbReference>
<feature type="transmembrane region" description="Helical" evidence="6">
    <location>
        <begin position="82"/>
        <end position="106"/>
    </location>
</feature>